<evidence type="ECO:0000256" key="3">
    <source>
        <dbReference type="ARBA" id="ARBA00022527"/>
    </source>
</evidence>
<dbReference type="InterPro" id="IPR017441">
    <property type="entry name" value="Protein_kinase_ATP_BS"/>
</dbReference>
<dbReference type="PROSITE" id="PS50011">
    <property type="entry name" value="PROTEIN_KINASE_DOM"/>
    <property type="match status" value="1"/>
</dbReference>
<keyword evidence="3" id="KW-0723">Serine/threonine-protein kinase</keyword>
<dbReference type="Gene3D" id="2.60.200.20">
    <property type="match status" value="1"/>
</dbReference>
<comment type="similarity">
    <text evidence="2">Belongs to the protein kinase superfamily. CAMK Ser/Thr protein kinase family. NIM1 subfamily.</text>
</comment>
<dbReference type="Proteomes" id="UP001153365">
    <property type="component" value="Unassembled WGS sequence"/>
</dbReference>
<keyword evidence="6 12" id="KW-0418">Kinase</keyword>
<dbReference type="GO" id="GO:0035556">
    <property type="term" value="P:intracellular signal transduction"/>
    <property type="evidence" value="ECO:0007669"/>
    <property type="project" value="TreeGrafter"/>
</dbReference>
<dbReference type="GO" id="GO:0005524">
    <property type="term" value="F:ATP binding"/>
    <property type="evidence" value="ECO:0007669"/>
    <property type="project" value="UniProtKB-UniRule"/>
</dbReference>
<dbReference type="InterPro" id="IPR000253">
    <property type="entry name" value="FHA_dom"/>
</dbReference>
<dbReference type="GO" id="GO:0005737">
    <property type="term" value="C:cytoplasm"/>
    <property type="evidence" value="ECO:0007669"/>
    <property type="project" value="TreeGrafter"/>
</dbReference>
<evidence type="ECO:0000259" key="10">
    <source>
        <dbReference type="PROSITE" id="PS50006"/>
    </source>
</evidence>
<evidence type="ECO:0000313" key="12">
    <source>
        <dbReference type="EMBL" id="CAH7665934.1"/>
    </source>
</evidence>
<evidence type="ECO:0000259" key="11">
    <source>
        <dbReference type="PROSITE" id="PS50011"/>
    </source>
</evidence>
<sequence length="567" mass="65213">MENLMISDTFKQNKEQQQAFQSLEFPKPDNVDGGMVSRIRKRRLKPSLLDTSKFKPTKRKRAKIELDSVSDCDRLRDEAGRLKTTDSDDRTKVLIIKVGEEPWRIGRSLEADLTIRSPTVSSWHCKLYAIECDTGERLVCLEDTSTNGVKLNDKIIHNRAVILNNHDRLKISDQEFVYLHTWPAGQWQGLNGSSINPSSSLLNISRFNPILIGNYKITERVLGSGFFSVVHLAIHRFDQSQVACKILRKTKRSSLPISSKASMAKGSDRRVFELERLRFKNLVEKEVKLNASLDHPNINKIIDLEQDPERIYLFLELVTGGDLFGYIVRKKKLSSDESKFILFQLVLGLQYMHDIKGISHRDIKPENILLTNHGPEPRVLISDFGAARLSDRAFLSMQGTMSYSAPEVLTVYTNPRGYDGKKADVWALGICLYMMLCGFHPFDRVKLESTSLLINENETEQEQESEKIKIGKRLRLRVESDEVCLIKNVLRPSCKEDAMVQINSNERRINDKENLNQIESLLNKMLEVEARDRIEVSRILLEDWIKVDLKFLRSKYQRKVLLKKPVV</sequence>
<reference evidence="12" key="1">
    <citation type="submission" date="2022-06" db="EMBL/GenBank/DDBJ databases">
        <authorList>
            <consortium name="SYNGENTA / RWTH Aachen University"/>
        </authorList>
    </citation>
    <scope>NUCLEOTIDE SEQUENCE</scope>
</reference>
<dbReference type="GO" id="GO:0004674">
    <property type="term" value="F:protein serine/threonine kinase activity"/>
    <property type="evidence" value="ECO:0007669"/>
    <property type="project" value="UniProtKB-KW"/>
</dbReference>
<dbReference type="PROSITE" id="PS00107">
    <property type="entry name" value="PROTEIN_KINASE_ATP"/>
    <property type="match status" value="1"/>
</dbReference>
<feature type="domain" description="Protein kinase" evidence="11">
    <location>
        <begin position="216"/>
        <end position="545"/>
    </location>
</feature>
<dbReference type="Gene3D" id="1.10.510.10">
    <property type="entry name" value="Transferase(Phosphotransferase) domain 1"/>
    <property type="match status" value="1"/>
</dbReference>
<evidence type="ECO:0000256" key="9">
    <source>
        <dbReference type="SAM" id="MobiDB-lite"/>
    </source>
</evidence>
<dbReference type="SUPFAM" id="SSF49879">
    <property type="entry name" value="SMAD/FHA domain"/>
    <property type="match status" value="1"/>
</dbReference>
<evidence type="ECO:0000313" key="13">
    <source>
        <dbReference type="Proteomes" id="UP001153365"/>
    </source>
</evidence>
<accession>A0AAV0AFR3</accession>
<dbReference type="Gene3D" id="3.30.200.20">
    <property type="entry name" value="Phosphorylase Kinase, domain 1"/>
    <property type="match status" value="1"/>
</dbReference>
<dbReference type="AlphaFoldDB" id="A0AAV0AFR3"/>
<feature type="binding site" evidence="8">
    <location>
        <position position="245"/>
    </location>
    <ligand>
        <name>ATP</name>
        <dbReference type="ChEBI" id="CHEBI:30616"/>
    </ligand>
</feature>
<comment type="similarity">
    <text evidence="1">Belongs to the protein kinase superfamily. CAMK Ser/Thr protein kinase family. CHEK2 subfamily.</text>
</comment>
<evidence type="ECO:0000256" key="1">
    <source>
        <dbReference type="ARBA" id="ARBA00005575"/>
    </source>
</evidence>
<dbReference type="InterPro" id="IPR011009">
    <property type="entry name" value="Kinase-like_dom_sf"/>
</dbReference>
<dbReference type="EMBL" id="CALTRL010000014">
    <property type="protein sequence ID" value="CAH7665934.1"/>
    <property type="molecule type" value="Genomic_DNA"/>
</dbReference>
<dbReference type="PANTHER" id="PTHR24346:SF82">
    <property type="entry name" value="KP78A-RELATED"/>
    <property type="match status" value="1"/>
</dbReference>
<dbReference type="Pfam" id="PF00069">
    <property type="entry name" value="Pkinase"/>
    <property type="match status" value="1"/>
</dbReference>
<proteinExistence type="inferred from homology"/>
<feature type="domain" description="FHA" evidence="10">
    <location>
        <begin position="103"/>
        <end position="156"/>
    </location>
</feature>
<gene>
    <name evidence="12" type="ORF">PPACK8108_LOCUS231</name>
</gene>
<evidence type="ECO:0000256" key="8">
    <source>
        <dbReference type="PROSITE-ProRule" id="PRU10141"/>
    </source>
</evidence>
<dbReference type="Pfam" id="PF00498">
    <property type="entry name" value="FHA"/>
    <property type="match status" value="1"/>
</dbReference>
<dbReference type="SMART" id="SM00220">
    <property type="entry name" value="S_TKc"/>
    <property type="match status" value="1"/>
</dbReference>
<evidence type="ECO:0000256" key="2">
    <source>
        <dbReference type="ARBA" id="ARBA00010791"/>
    </source>
</evidence>
<protein>
    <submittedName>
        <fullName evidence="12">Kinase-like domain-containing protein</fullName>
    </submittedName>
</protein>
<dbReference type="SMART" id="SM00240">
    <property type="entry name" value="FHA"/>
    <property type="match status" value="1"/>
</dbReference>
<keyword evidence="7 8" id="KW-0067">ATP-binding</keyword>
<evidence type="ECO:0000256" key="4">
    <source>
        <dbReference type="ARBA" id="ARBA00022679"/>
    </source>
</evidence>
<dbReference type="InterPro" id="IPR000719">
    <property type="entry name" value="Prot_kinase_dom"/>
</dbReference>
<evidence type="ECO:0000256" key="5">
    <source>
        <dbReference type="ARBA" id="ARBA00022741"/>
    </source>
</evidence>
<evidence type="ECO:0000256" key="7">
    <source>
        <dbReference type="ARBA" id="ARBA00022840"/>
    </source>
</evidence>
<keyword evidence="13" id="KW-1185">Reference proteome</keyword>
<dbReference type="SUPFAM" id="SSF56112">
    <property type="entry name" value="Protein kinase-like (PK-like)"/>
    <property type="match status" value="1"/>
</dbReference>
<organism evidence="12 13">
    <name type="scientific">Phakopsora pachyrhizi</name>
    <name type="common">Asian soybean rust disease fungus</name>
    <dbReference type="NCBI Taxonomy" id="170000"/>
    <lineage>
        <taxon>Eukaryota</taxon>
        <taxon>Fungi</taxon>
        <taxon>Dikarya</taxon>
        <taxon>Basidiomycota</taxon>
        <taxon>Pucciniomycotina</taxon>
        <taxon>Pucciniomycetes</taxon>
        <taxon>Pucciniales</taxon>
        <taxon>Phakopsoraceae</taxon>
        <taxon>Phakopsora</taxon>
    </lineage>
</organism>
<feature type="region of interest" description="Disordered" evidence="9">
    <location>
        <begin position="15"/>
        <end position="34"/>
    </location>
</feature>
<dbReference type="PROSITE" id="PS00108">
    <property type="entry name" value="PROTEIN_KINASE_ST"/>
    <property type="match status" value="1"/>
</dbReference>
<dbReference type="InterPro" id="IPR008984">
    <property type="entry name" value="SMAD_FHA_dom_sf"/>
</dbReference>
<dbReference type="InterPro" id="IPR008271">
    <property type="entry name" value="Ser/Thr_kinase_AS"/>
</dbReference>
<name>A0AAV0AFR3_PHAPC</name>
<dbReference type="PROSITE" id="PS50006">
    <property type="entry name" value="FHA_DOMAIN"/>
    <property type="match status" value="1"/>
</dbReference>
<keyword evidence="4" id="KW-0808">Transferase</keyword>
<evidence type="ECO:0000256" key="6">
    <source>
        <dbReference type="ARBA" id="ARBA00022777"/>
    </source>
</evidence>
<comment type="caution">
    <text evidence="12">The sequence shown here is derived from an EMBL/GenBank/DDBJ whole genome shotgun (WGS) entry which is preliminary data.</text>
</comment>
<keyword evidence="5 8" id="KW-0547">Nucleotide-binding</keyword>
<dbReference type="PANTHER" id="PTHR24346">
    <property type="entry name" value="MAP/MICROTUBULE AFFINITY-REGULATING KINASE"/>
    <property type="match status" value="1"/>
</dbReference>